<keyword evidence="2" id="KW-0808">Transferase</keyword>
<keyword evidence="7" id="KW-0418">Kinase</keyword>
<evidence type="ECO:0000256" key="2">
    <source>
        <dbReference type="ARBA" id="ARBA00022679"/>
    </source>
</evidence>
<dbReference type="PANTHER" id="PTHR43851:SF3">
    <property type="entry name" value="COENZYME Q8"/>
    <property type="match status" value="1"/>
</dbReference>
<dbReference type="InParanoid" id="A0A1Z5K9I5"/>
<comment type="caution">
    <text evidence="7">The sequence shown here is derived from an EMBL/GenBank/DDBJ whole genome shotgun (WGS) entry which is preliminary data.</text>
</comment>
<dbReference type="InterPro" id="IPR034646">
    <property type="entry name" value="ADCK3_dom"/>
</dbReference>
<feature type="compositionally biased region" description="Polar residues" evidence="5">
    <location>
        <begin position="117"/>
        <end position="132"/>
    </location>
</feature>
<dbReference type="PANTHER" id="PTHR43851">
    <property type="match status" value="1"/>
</dbReference>
<dbReference type="Pfam" id="PF03109">
    <property type="entry name" value="ABC1"/>
    <property type="match status" value="1"/>
</dbReference>
<reference evidence="7 8" key="1">
    <citation type="journal article" date="2015" name="Plant Cell">
        <title>Oil accumulation by the oleaginous diatom Fistulifera solaris as revealed by the genome and transcriptome.</title>
        <authorList>
            <person name="Tanaka T."/>
            <person name="Maeda Y."/>
            <person name="Veluchamy A."/>
            <person name="Tanaka M."/>
            <person name="Abida H."/>
            <person name="Marechal E."/>
            <person name="Bowler C."/>
            <person name="Muto M."/>
            <person name="Sunaga Y."/>
            <person name="Tanaka M."/>
            <person name="Yoshino T."/>
            <person name="Taniguchi T."/>
            <person name="Fukuda Y."/>
            <person name="Nemoto M."/>
            <person name="Matsumoto M."/>
            <person name="Wong P.S."/>
            <person name="Aburatani S."/>
            <person name="Fujibuchi W."/>
        </authorList>
    </citation>
    <scope>NUCLEOTIDE SEQUENCE [LARGE SCALE GENOMIC DNA]</scope>
    <source>
        <strain evidence="7 8">JPCC DA0580</strain>
    </source>
</reference>
<organism evidence="7 8">
    <name type="scientific">Fistulifera solaris</name>
    <name type="common">Oleaginous diatom</name>
    <dbReference type="NCBI Taxonomy" id="1519565"/>
    <lineage>
        <taxon>Eukaryota</taxon>
        <taxon>Sar</taxon>
        <taxon>Stramenopiles</taxon>
        <taxon>Ochrophyta</taxon>
        <taxon>Bacillariophyta</taxon>
        <taxon>Bacillariophyceae</taxon>
        <taxon>Bacillariophycidae</taxon>
        <taxon>Naviculales</taxon>
        <taxon>Naviculaceae</taxon>
        <taxon>Fistulifera</taxon>
    </lineage>
</organism>
<dbReference type="GO" id="GO:0016301">
    <property type="term" value="F:kinase activity"/>
    <property type="evidence" value="ECO:0007669"/>
    <property type="project" value="UniProtKB-KW"/>
</dbReference>
<evidence type="ECO:0000256" key="5">
    <source>
        <dbReference type="SAM" id="MobiDB-lite"/>
    </source>
</evidence>
<keyword evidence="4" id="KW-0067">ATP-binding</keyword>
<name>A0A1Z5K9I5_FISSO</name>
<feature type="region of interest" description="Disordered" evidence="5">
    <location>
        <begin position="115"/>
        <end position="145"/>
    </location>
</feature>
<dbReference type="OrthoDB" id="201153at2759"/>
<evidence type="ECO:0000259" key="6">
    <source>
        <dbReference type="Pfam" id="PF03109"/>
    </source>
</evidence>
<dbReference type="GO" id="GO:0005524">
    <property type="term" value="F:ATP binding"/>
    <property type="evidence" value="ECO:0007669"/>
    <property type="project" value="UniProtKB-KW"/>
</dbReference>
<dbReference type="CDD" id="cd13970">
    <property type="entry name" value="ABC1_ADCK3"/>
    <property type="match status" value="1"/>
</dbReference>
<dbReference type="InterPro" id="IPR004147">
    <property type="entry name" value="ABC1_dom"/>
</dbReference>
<feature type="region of interest" description="Disordered" evidence="5">
    <location>
        <begin position="72"/>
        <end position="98"/>
    </location>
</feature>
<gene>
    <name evidence="7" type="ORF">FisN_24Lh235</name>
</gene>
<keyword evidence="3" id="KW-0547">Nucleotide-binding</keyword>
<dbReference type="InterPro" id="IPR051409">
    <property type="entry name" value="Atypical_kinase_ADCK"/>
</dbReference>
<proteinExistence type="inferred from homology"/>
<evidence type="ECO:0000313" key="8">
    <source>
        <dbReference type="Proteomes" id="UP000198406"/>
    </source>
</evidence>
<evidence type="ECO:0000256" key="1">
    <source>
        <dbReference type="ARBA" id="ARBA00009670"/>
    </source>
</evidence>
<keyword evidence="8" id="KW-1185">Reference proteome</keyword>
<protein>
    <submittedName>
        <fullName evidence="7">AarF domain-containing kinase</fullName>
    </submittedName>
</protein>
<evidence type="ECO:0000256" key="4">
    <source>
        <dbReference type="ARBA" id="ARBA00022840"/>
    </source>
</evidence>
<feature type="domain" description="ABC1 atypical kinase-like" evidence="6">
    <location>
        <begin position="233"/>
        <end position="478"/>
    </location>
</feature>
<dbReference type="InterPro" id="IPR011009">
    <property type="entry name" value="Kinase-like_dom_sf"/>
</dbReference>
<dbReference type="EMBL" id="BDSP01000191">
    <property type="protein sequence ID" value="GAX22940.1"/>
    <property type="molecule type" value="Genomic_DNA"/>
</dbReference>
<dbReference type="Proteomes" id="UP000198406">
    <property type="component" value="Unassembled WGS sequence"/>
</dbReference>
<feature type="compositionally biased region" description="Low complexity" evidence="5">
    <location>
        <begin position="76"/>
        <end position="87"/>
    </location>
</feature>
<evidence type="ECO:0000313" key="7">
    <source>
        <dbReference type="EMBL" id="GAX22940.1"/>
    </source>
</evidence>
<comment type="similarity">
    <text evidence="1">Belongs to the protein kinase superfamily. ADCK protein kinase family.</text>
</comment>
<sequence>MSSWLRVLTGARKVAQAACQQTDWNAKAIRTAQHGRQIMDSLHKQYETMSITSATTGVSNDRLQTETIQSMNTNIPSSTPAPFSTSTKETTEVQQPEKASTFKTAYNELTQPPLELSNRSFASPGTAASTQVPDKPPKDFSQGSAVPSSRFGRAFGFARLGAGLVWGTAAEGLNRLVTGQSKISSIVVNDANAHRLAAALCRMRGAALKLGQMLSIQDQSLLPEALSRALEQVRQGAEAMPQYQLEQQMQQQLGADWRQRFETFDGHPMAAASIGQVHKATLPDGRTVVVKVQYPGVAESIESDLRNLTMLINLSGLAPKGLFIDKVLSVGQAELSLECDYVREAEHQIRVRQLVNEDPVLSTVHRFQVPAVIPELSTERVLTTEFCPGSTIDVVAHLSQEERNRIAKTILYLTFKEIFVWRLMQTDPNWGNFLYDVGTQTTSLIDFGATREYSKEFMDGYLRMVWASANRDAPTLLEQSRRMKFLTGDENETMIDAHIMSGYTVGEPFWSDEPFDFRGSNISSRLSGHMAVFMKHRLTAPPEEVYTLHRKIAGAFMLCIKLNAKIRCRDILYNIVKDYAFEDGLDRPVLELIA</sequence>
<evidence type="ECO:0000256" key="3">
    <source>
        <dbReference type="ARBA" id="ARBA00022741"/>
    </source>
</evidence>
<dbReference type="AlphaFoldDB" id="A0A1Z5K9I5"/>
<dbReference type="SUPFAM" id="SSF56112">
    <property type="entry name" value="Protein kinase-like (PK-like)"/>
    <property type="match status" value="1"/>
</dbReference>
<accession>A0A1Z5K9I5</accession>
<dbReference type="GO" id="GO:0006744">
    <property type="term" value="P:ubiquinone biosynthetic process"/>
    <property type="evidence" value="ECO:0007669"/>
    <property type="project" value="TreeGrafter"/>
</dbReference>